<dbReference type="SUPFAM" id="SSF56219">
    <property type="entry name" value="DNase I-like"/>
    <property type="match status" value="1"/>
</dbReference>
<feature type="non-terminal residue" evidence="3">
    <location>
        <position position="767"/>
    </location>
</feature>
<dbReference type="Pfam" id="PF00078">
    <property type="entry name" value="RVT_1"/>
    <property type="match status" value="1"/>
</dbReference>
<dbReference type="EMBL" id="GBHO01006398">
    <property type="protein sequence ID" value="JAG37206.1"/>
    <property type="molecule type" value="Transcribed_RNA"/>
</dbReference>
<sequence length="767" mass="86754">MIRILQGNLHRSSTAQNILHQLVREKQADIVIISEQHHDQLNQKWFSDDLGTAAIWSVTTGHVENHGAGEGYVWLKRGGTTYFSCYFTPNEPISTFERKLGELEDAVQGIGGNIVVAGDFNGKALEWGMPNPNRRGRLILEMSSRTGLTLLNEGRNPTFRRAGQIGTIPDISLASENMAQRIKKWTVIENYTGSDHQYITFEVGDYQRHVLRRYINRPKGWNLAKLNREKMVQTLQRGDQSLAAKIPENGSSTDAEQIVEETMGIIFRACDASMPRKRSGPERPSVYWWNSDIANLRRTCNQLRRRSQRARSTENRQRLQIEYQDARRRLRHAINKSKADCWQKIVDEVDENPWGSGYKIVTGKLHAAGGVEQMDEDVMESIVNGLFPTHPTMNRDYHDVRIPETILFTKDELMKAIGSLKNNKAPGLDGVPSEVLKIITEVCPQLLLRMYNSCLLTGVFSKQWKRARLVLLDKGKGEPNLPSSWRPLCMLDTAGKGYEKLLQLRLVPAVEEAGDLSARQYGFRKGRSTVDALLDVVTSLKRTQEGSRYTRNVAILVTLDVKNAFNSARWSDILEALEGTFHVPPYLLRVMGNYLKDRNLVYETAQGQRVKEITAGAAQGSILGPQLWNVAYDGVLRLEMPTDCFLVGYADDVAAVIQARTIELAQVKLDVIMRRITRWMDEHGLTLATSKTEVVLFTRKRIPTIIPIQVGGTEVWTKPAAKYLGIMLDTKITFWEQIKQATDRASQRTTALSRLMGNINGPRPCKR</sequence>
<dbReference type="PANTHER" id="PTHR19446">
    <property type="entry name" value="REVERSE TRANSCRIPTASES"/>
    <property type="match status" value="1"/>
</dbReference>
<dbReference type="PROSITE" id="PS50878">
    <property type="entry name" value="RT_POL"/>
    <property type="match status" value="1"/>
</dbReference>
<evidence type="ECO:0000259" key="2">
    <source>
        <dbReference type="PROSITE" id="PS50878"/>
    </source>
</evidence>
<dbReference type="GO" id="GO:0071897">
    <property type="term" value="P:DNA biosynthetic process"/>
    <property type="evidence" value="ECO:0007669"/>
    <property type="project" value="UniProtKB-ARBA"/>
</dbReference>
<name>A0A0A9Z010_LYGHE</name>
<keyword evidence="1" id="KW-0175">Coiled coil</keyword>
<dbReference type="Gene3D" id="3.60.10.10">
    <property type="entry name" value="Endonuclease/exonuclease/phosphatase"/>
    <property type="match status" value="1"/>
</dbReference>
<dbReference type="CDD" id="cd01650">
    <property type="entry name" value="RT_nLTR_like"/>
    <property type="match status" value="1"/>
</dbReference>
<evidence type="ECO:0000313" key="3">
    <source>
        <dbReference type="EMBL" id="JAG37206.1"/>
    </source>
</evidence>
<dbReference type="AlphaFoldDB" id="A0A0A9Z010"/>
<proteinExistence type="predicted"/>
<reference evidence="3" key="1">
    <citation type="journal article" date="2014" name="PLoS ONE">
        <title>Transcriptome-Based Identification of ABC Transporters in the Western Tarnished Plant Bug Lygus hesperus.</title>
        <authorList>
            <person name="Hull J.J."/>
            <person name="Chaney K."/>
            <person name="Geib S.M."/>
            <person name="Fabrick J.A."/>
            <person name="Brent C.S."/>
            <person name="Walsh D."/>
            <person name="Lavine L.C."/>
        </authorList>
    </citation>
    <scope>NUCLEOTIDE SEQUENCE</scope>
</reference>
<feature type="coiled-coil region" evidence="1">
    <location>
        <begin position="293"/>
        <end position="336"/>
    </location>
</feature>
<feature type="domain" description="Reverse transcriptase" evidence="2">
    <location>
        <begin position="453"/>
        <end position="728"/>
    </location>
</feature>
<dbReference type="Pfam" id="PF14529">
    <property type="entry name" value="Exo_endo_phos_2"/>
    <property type="match status" value="1"/>
</dbReference>
<dbReference type="InterPro" id="IPR000477">
    <property type="entry name" value="RT_dom"/>
</dbReference>
<reference evidence="3" key="2">
    <citation type="submission" date="2014-07" db="EMBL/GenBank/DDBJ databases">
        <authorList>
            <person name="Hull J."/>
        </authorList>
    </citation>
    <scope>NUCLEOTIDE SEQUENCE</scope>
</reference>
<protein>
    <recommendedName>
        <fullName evidence="2">Reverse transcriptase domain-containing protein</fullName>
    </recommendedName>
</protein>
<accession>A0A0A9Z010</accession>
<dbReference type="InterPro" id="IPR043502">
    <property type="entry name" value="DNA/RNA_pol_sf"/>
</dbReference>
<dbReference type="CDD" id="cd09077">
    <property type="entry name" value="R1-I-EN"/>
    <property type="match status" value="1"/>
</dbReference>
<organism evidence="3">
    <name type="scientific">Lygus hesperus</name>
    <name type="common">Western plant bug</name>
    <dbReference type="NCBI Taxonomy" id="30085"/>
    <lineage>
        <taxon>Eukaryota</taxon>
        <taxon>Metazoa</taxon>
        <taxon>Ecdysozoa</taxon>
        <taxon>Arthropoda</taxon>
        <taxon>Hexapoda</taxon>
        <taxon>Insecta</taxon>
        <taxon>Pterygota</taxon>
        <taxon>Neoptera</taxon>
        <taxon>Paraneoptera</taxon>
        <taxon>Hemiptera</taxon>
        <taxon>Heteroptera</taxon>
        <taxon>Panheteroptera</taxon>
        <taxon>Cimicomorpha</taxon>
        <taxon>Miridae</taxon>
        <taxon>Mirini</taxon>
        <taxon>Lygus</taxon>
    </lineage>
</organism>
<dbReference type="GO" id="GO:0003824">
    <property type="term" value="F:catalytic activity"/>
    <property type="evidence" value="ECO:0007669"/>
    <property type="project" value="InterPro"/>
</dbReference>
<evidence type="ECO:0000256" key="1">
    <source>
        <dbReference type="SAM" id="Coils"/>
    </source>
</evidence>
<dbReference type="InterPro" id="IPR005135">
    <property type="entry name" value="Endo/exonuclease/phosphatase"/>
</dbReference>
<dbReference type="InterPro" id="IPR036691">
    <property type="entry name" value="Endo/exonu/phosph_ase_sf"/>
</dbReference>
<dbReference type="SUPFAM" id="SSF56672">
    <property type="entry name" value="DNA/RNA polymerases"/>
    <property type="match status" value="1"/>
</dbReference>
<gene>
    <name evidence="3" type="ORF">CM83_81969</name>
</gene>